<dbReference type="AlphaFoldDB" id="A0A1G2F4U8"/>
<organism evidence="1 2">
    <name type="scientific">Candidatus Portnoybacteria bacterium RBG_13_40_8</name>
    <dbReference type="NCBI Taxonomy" id="1801990"/>
    <lineage>
        <taxon>Bacteria</taxon>
        <taxon>Candidatus Portnoyibacteriota</taxon>
    </lineage>
</organism>
<sequence>MKKIKINSRSFRLEGCHVLQEPAEIELVKYSSDCGIVRGTLVIQVILCHFGVLDSGMDHFEVSFWLKFPGGISKVFTVIREFLHIYEIKEWILNLEKAILDSVFSEETANDVRKNHTIMKMLLGLTADFPRLELVVRKDAERRQEILDASRRR</sequence>
<dbReference type="STRING" id="1801990.A2V69_02730"/>
<dbReference type="EMBL" id="MHMT01000005">
    <property type="protein sequence ID" value="OGZ33085.1"/>
    <property type="molecule type" value="Genomic_DNA"/>
</dbReference>
<name>A0A1G2F4U8_9BACT</name>
<evidence type="ECO:0000313" key="1">
    <source>
        <dbReference type="EMBL" id="OGZ33085.1"/>
    </source>
</evidence>
<dbReference type="Proteomes" id="UP000177810">
    <property type="component" value="Unassembled WGS sequence"/>
</dbReference>
<comment type="caution">
    <text evidence="1">The sequence shown here is derived from an EMBL/GenBank/DDBJ whole genome shotgun (WGS) entry which is preliminary data.</text>
</comment>
<accession>A0A1G2F4U8</accession>
<evidence type="ECO:0000313" key="2">
    <source>
        <dbReference type="Proteomes" id="UP000177810"/>
    </source>
</evidence>
<gene>
    <name evidence="1" type="ORF">A2V69_02730</name>
</gene>
<proteinExistence type="predicted"/>
<protein>
    <submittedName>
        <fullName evidence="1">Uncharacterized protein</fullName>
    </submittedName>
</protein>
<reference evidence="1 2" key="1">
    <citation type="journal article" date="2016" name="Nat. Commun.">
        <title>Thousands of microbial genomes shed light on interconnected biogeochemical processes in an aquifer system.</title>
        <authorList>
            <person name="Anantharaman K."/>
            <person name="Brown C.T."/>
            <person name="Hug L.A."/>
            <person name="Sharon I."/>
            <person name="Castelle C.J."/>
            <person name="Probst A.J."/>
            <person name="Thomas B.C."/>
            <person name="Singh A."/>
            <person name="Wilkins M.J."/>
            <person name="Karaoz U."/>
            <person name="Brodie E.L."/>
            <person name="Williams K.H."/>
            <person name="Hubbard S.S."/>
            <person name="Banfield J.F."/>
        </authorList>
    </citation>
    <scope>NUCLEOTIDE SEQUENCE [LARGE SCALE GENOMIC DNA]</scope>
</reference>